<name>A0A1H5LIX2_9FLAO</name>
<feature type="transmembrane region" description="Helical" evidence="1">
    <location>
        <begin position="65"/>
        <end position="83"/>
    </location>
</feature>
<keyword evidence="4" id="KW-1185">Reference proteome</keyword>
<keyword evidence="1" id="KW-0812">Transmembrane</keyword>
<reference evidence="3 4" key="1">
    <citation type="submission" date="2016-10" db="EMBL/GenBank/DDBJ databases">
        <authorList>
            <person name="de Groot N.N."/>
        </authorList>
    </citation>
    <scope>NUCLEOTIDE SEQUENCE [LARGE SCALE GENOMIC DNA]</scope>
    <source>
        <strain evidence="3 4">DSM 23553</strain>
    </source>
</reference>
<keyword evidence="1" id="KW-1133">Transmembrane helix</keyword>
<dbReference type="PANTHER" id="PTHR34473:SF3">
    <property type="entry name" value="TRANSMEMBRANE PROTEIN-RELATED"/>
    <property type="match status" value="1"/>
</dbReference>
<protein>
    <recommendedName>
        <fullName evidence="2">YdbS-like PH domain-containing protein</fullName>
    </recommendedName>
</protein>
<proteinExistence type="predicted"/>
<gene>
    <name evidence="3" type="ORF">SAMN04488034_102279</name>
</gene>
<feature type="transmembrane region" description="Helical" evidence="1">
    <location>
        <begin position="38"/>
        <end position="59"/>
    </location>
</feature>
<dbReference type="InterPro" id="IPR005182">
    <property type="entry name" value="YdbS-like_PH"/>
</dbReference>
<evidence type="ECO:0000259" key="2">
    <source>
        <dbReference type="Pfam" id="PF03703"/>
    </source>
</evidence>
<keyword evidence="1" id="KW-0472">Membrane</keyword>
<dbReference type="EMBL" id="FNUG01000002">
    <property type="protein sequence ID" value="SEE76128.1"/>
    <property type="molecule type" value="Genomic_DNA"/>
</dbReference>
<dbReference type="PANTHER" id="PTHR34473">
    <property type="entry name" value="UPF0699 TRANSMEMBRANE PROTEIN YDBS"/>
    <property type="match status" value="1"/>
</dbReference>
<dbReference type="OrthoDB" id="1524472at2"/>
<evidence type="ECO:0000256" key="1">
    <source>
        <dbReference type="SAM" id="Phobius"/>
    </source>
</evidence>
<dbReference type="Pfam" id="PF03703">
    <property type="entry name" value="bPH_2"/>
    <property type="match status" value="1"/>
</dbReference>
<organism evidence="3 4">
    <name type="scientific">Salinimicrobium catena</name>
    <dbReference type="NCBI Taxonomy" id="390640"/>
    <lineage>
        <taxon>Bacteria</taxon>
        <taxon>Pseudomonadati</taxon>
        <taxon>Bacteroidota</taxon>
        <taxon>Flavobacteriia</taxon>
        <taxon>Flavobacteriales</taxon>
        <taxon>Flavobacteriaceae</taxon>
        <taxon>Salinimicrobium</taxon>
    </lineage>
</organism>
<evidence type="ECO:0000313" key="4">
    <source>
        <dbReference type="Proteomes" id="UP000199448"/>
    </source>
</evidence>
<sequence length="176" mass="19993">MDPVRSGDFSNLEVDVASLPQYEQVKLHSLSKKYLLKLHINTSISLTFFMGGILVASFFLAGYQLIFWLVFGFFVLLFGWSYYNNYQLAKRNGYGLRERDVIYRRGFIFEKVTVVPFNRIQHVSVERNFLDKLLNISTLKIFTAGGSGSDVNIPGLPPETATALKEEISERISGHA</sequence>
<dbReference type="AlphaFoldDB" id="A0A1H5LIX2"/>
<feature type="domain" description="YdbS-like PH" evidence="2">
    <location>
        <begin position="91"/>
        <end position="168"/>
    </location>
</feature>
<dbReference type="RefSeq" id="WP_093112610.1">
    <property type="nucleotide sequence ID" value="NZ_FNGG01000002.1"/>
</dbReference>
<dbReference type="STRING" id="390640.SAMN04488034_102279"/>
<evidence type="ECO:0000313" key="3">
    <source>
        <dbReference type="EMBL" id="SEE76128.1"/>
    </source>
</evidence>
<accession>A0A1H5LIX2</accession>
<dbReference type="Proteomes" id="UP000199448">
    <property type="component" value="Unassembled WGS sequence"/>
</dbReference>